<dbReference type="Proteomes" id="UP001596505">
    <property type="component" value="Unassembled WGS sequence"/>
</dbReference>
<name>A0ABW2PVQ4_9BACL</name>
<comment type="caution">
    <text evidence="3">The sequence shown here is derived from an EMBL/GenBank/DDBJ whole genome shotgun (WGS) entry which is preliminary data.</text>
</comment>
<dbReference type="SUPFAM" id="SSF51735">
    <property type="entry name" value="NAD(P)-binding Rossmann-fold domains"/>
    <property type="match status" value="1"/>
</dbReference>
<protein>
    <submittedName>
        <fullName evidence="3">Potassium channel family protein</fullName>
    </submittedName>
</protein>
<keyword evidence="4" id="KW-1185">Reference proteome</keyword>
<feature type="domain" description="RCK N-terminal" evidence="1">
    <location>
        <begin position="12"/>
        <end position="128"/>
    </location>
</feature>
<evidence type="ECO:0000313" key="4">
    <source>
        <dbReference type="Proteomes" id="UP001596505"/>
    </source>
</evidence>
<dbReference type="InterPro" id="IPR036291">
    <property type="entry name" value="NAD(P)-bd_dom_sf"/>
</dbReference>
<reference evidence="4" key="1">
    <citation type="journal article" date="2019" name="Int. J. Syst. Evol. Microbiol.">
        <title>The Global Catalogue of Microorganisms (GCM) 10K type strain sequencing project: providing services to taxonomists for standard genome sequencing and annotation.</title>
        <authorList>
            <consortium name="The Broad Institute Genomics Platform"/>
            <consortium name="The Broad Institute Genome Sequencing Center for Infectious Disease"/>
            <person name="Wu L."/>
            <person name="Ma J."/>
        </authorList>
    </citation>
    <scope>NUCLEOTIDE SEQUENCE [LARGE SCALE GENOMIC DNA]</scope>
    <source>
        <strain evidence="4">CGMCC 1.16305</strain>
    </source>
</reference>
<dbReference type="Pfam" id="PF02080">
    <property type="entry name" value="TrkA_C"/>
    <property type="match status" value="1"/>
</dbReference>
<evidence type="ECO:0000313" key="3">
    <source>
        <dbReference type="EMBL" id="MFC7392390.1"/>
    </source>
</evidence>
<dbReference type="PANTHER" id="PTHR43833:SF7">
    <property type="entry name" value="KTR SYSTEM POTASSIUM UPTAKE PROTEIN C"/>
    <property type="match status" value="1"/>
</dbReference>
<dbReference type="EMBL" id="JBHTCO010000004">
    <property type="protein sequence ID" value="MFC7392390.1"/>
    <property type="molecule type" value="Genomic_DNA"/>
</dbReference>
<dbReference type="Pfam" id="PF02254">
    <property type="entry name" value="TrkA_N"/>
    <property type="match status" value="1"/>
</dbReference>
<organism evidence="3 4">
    <name type="scientific">Scopulibacillus cellulosilyticus</name>
    <dbReference type="NCBI Taxonomy" id="2665665"/>
    <lineage>
        <taxon>Bacteria</taxon>
        <taxon>Bacillati</taxon>
        <taxon>Bacillota</taxon>
        <taxon>Bacilli</taxon>
        <taxon>Bacillales</taxon>
        <taxon>Sporolactobacillaceae</taxon>
        <taxon>Scopulibacillus</taxon>
    </lineage>
</organism>
<accession>A0ABW2PVQ4</accession>
<gene>
    <name evidence="3" type="ORF">ACFQRG_05285</name>
</gene>
<dbReference type="SUPFAM" id="SSF116726">
    <property type="entry name" value="TrkA C-terminal domain-like"/>
    <property type="match status" value="1"/>
</dbReference>
<dbReference type="Gene3D" id="3.30.70.1450">
    <property type="entry name" value="Regulator of K+ conductance, C-terminal domain"/>
    <property type="match status" value="1"/>
</dbReference>
<keyword evidence="3" id="KW-0406">Ion transport</keyword>
<proteinExistence type="predicted"/>
<keyword evidence="3" id="KW-0813">Transport</keyword>
<dbReference type="Gene3D" id="3.40.50.720">
    <property type="entry name" value="NAD(P)-binding Rossmann-like Domain"/>
    <property type="match status" value="1"/>
</dbReference>
<dbReference type="InterPro" id="IPR036721">
    <property type="entry name" value="RCK_C_sf"/>
</dbReference>
<dbReference type="PROSITE" id="PS51202">
    <property type="entry name" value="RCK_C"/>
    <property type="match status" value="1"/>
</dbReference>
<evidence type="ECO:0000259" key="1">
    <source>
        <dbReference type="PROSITE" id="PS51201"/>
    </source>
</evidence>
<dbReference type="PROSITE" id="PS51201">
    <property type="entry name" value="RCK_N"/>
    <property type="match status" value="1"/>
</dbReference>
<dbReference type="InterPro" id="IPR003148">
    <property type="entry name" value="RCK_N"/>
</dbReference>
<sequence length="231" mass="25325">MFFGKYGGVIVKKQFAVIGLGRFGGSICRTLSEQGAEVLAIDSDEERVNEFTPIATHAVIADSTDESVLKSLGLRNFDHVIVAIGDNIHASILTTLILKELGVKKVTAKAQNDYHEKVLRKIGADHVIHPERDMGVRIANSITSTSVLDYLELSDKHSIVEVIAGRKMDGKSLSDLDVRANYGVNIVAIKEHGRINVSPRADQTVHDGDILIIIGSDQDIDRFKKQLLDNE</sequence>
<keyword evidence="3" id="KW-0407">Ion channel</keyword>
<feature type="domain" description="RCK C-terminal" evidence="2">
    <location>
        <begin position="145"/>
        <end position="229"/>
    </location>
</feature>
<dbReference type="InterPro" id="IPR050721">
    <property type="entry name" value="Trk_Ktr_HKT_K-transport"/>
</dbReference>
<dbReference type="GO" id="GO:0034220">
    <property type="term" value="P:monoatomic ion transmembrane transport"/>
    <property type="evidence" value="ECO:0007669"/>
    <property type="project" value="UniProtKB-KW"/>
</dbReference>
<dbReference type="PANTHER" id="PTHR43833">
    <property type="entry name" value="POTASSIUM CHANNEL PROTEIN 2-RELATED-RELATED"/>
    <property type="match status" value="1"/>
</dbReference>
<dbReference type="InterPro" id="IPR006037">
    <property type="entry name" value="RCK_C"/>
</dbReference>
<evidence type="ECO:0000259" key="2">
    <source>
        <dbReference type="PROSITE" id="PS51202"/>
    </source>
</evidence>
<dbReference type="RefSeq" id="WP_380964464.1">
    <property type="nucleotide sequence ID" value="NZ_JBHTCO010000004.1"/>
</dbReference>